<feature type="transmembrane region" description="Helical" evidence="1">
    <location>
        <begin position="103"/>
        <end position="121"/>
    </location>
</feature>
<dbReference type="Proteomes" id="UP000629596">
    <property type="component" value="Unassembled WGS sequence"/>
</dbReference>
<reference evidence="5 6" key="1">
    <citation type="submission" date="2018-07" db="EMBL/GenBank/DDBJ databases">
        <title>Parabacteroides acidifaciens nov. sp., isolated from human feces.</title>
        <authorList>
            <person name="Wang Y.J."/>
        </authorList>
    </citation>
    <scope>NUCLEOTIDE SEQUENCE [LARGE SCALE GENOMIC DNA]</scope>
    <source>
        <strain evidence="5 6">426-9</strain>
    </source>
</reference>
<keyword evidence="1" id="KW-0812">Transmembrane</keyword>
<keyword evidence="1" id="KW-1133">Transmembrane helix</keyword>
<evidence type="ECO:0000313" key="6">
    <source>
        <dbReference type="Proteomes" id="UP000256321"/>
    </source>
</evidence>
<dbReference type="PROSITE" id="PS51257">
    <property type="entry name" value="PROKAR_LIPOPROTEIN"/>
    <property type="match status" value="1"/>
</dbReference>
<name>A0A3D8HC73_9BACT</name>
<feature type="signal peptide" evidence="2">
    <location>
        <begin position="1"/>
        <end position="24"/>
    </location>
</feature>
<evidence type="ECO:0000256" key="1">
    <source>
        <dbReference type="SAM" id="Phobius"/>
    </source>
</evidence>
<dbReference type="InterPro" id="IPR043738">
    <property type="entry name" value="DUF5683"/>
</dbReference>
<reference evidence="4 7" key="2">
    <citation type="submission" date="2020-08" db="EMBL/GenBank/DDBJ databases">
        <title>Genome public.</title>
        <authorList>
            <person name="Liu C."/>
            <person name="Sun Q."/>
        </authorList>
    </citation>
    <scope>NUCLEOTIDE SEQUENCE [LARGE SCALE GENOMIC DNA]</scope>
    <source>
        <strain evidence="4 7">426_9</strain>
    </source>
</reference>
<feature type="domain" description="DUF5683" evidence="3">
    <location>
        <begin position="80"/>
        <end position="256"/>
    </location>
</feature>
<gene>
    <name evidence="5" type="ORF">DWU89_14660</name>
    <name evidence="4" type="ORF">H8784_14290</name>
</gene>
<protein>
    <recommendedName>
        <fullName evidence="3">DUF5683 domain-containing protein</fullName>
    </recommendedName>
</protein>
<sequence length="256" mass="28930">MSQKINKVILILALLCSCVWTGYAQTEITAKPDTVIPRDSVVTAVVPTPGETAASDSTVKAVLSAADSLPQPKVKLNEFKPDPNKALLYALVPGLGQIYNKKYWKLPLVYGAFMGCMYAITWNNKNYKDYSGAYFDIMEDYSKVLQGQQPGHEPYEGPWSDSWTIFVPVGQESSYVSNTQFQENLKRRKDYFRRYRDLSIIITVGVYAISIIDAYVDAQLFDFDISPDLSMHWSPEVTPKTRYTQASYGLNCSFKF</sequence>
<dbReference type="Proteomes" id="UP000256321">
    <property type="component" value="Unassembled WGS sequence"/>
</dbReference>
<accession>A0A3D8HC73</accession>
<dbReference type="AlphaFoldDB" id="A0A3D8HC73"/>
<evidence type="ECO:0000259" key="3">
    <source>
        <dbReference type="Pfam" id="PF18935"/>
    </source>
</evidence>
<evidence type="ECO:0000313" key="4">
    <source>
        <dbReference type="EMBL" id="MBC8602885.1"/>
    </source>
</evidence>
<dbReference type="EMBL" id="QREV01000040">
    <property type="protein sequence ID" value="RDU48370.1"/>
    <property type="molecule type" value="Genomic_DNA"/>
</dbReference>
<feature type="chain" id="PRO_5017765521" description="DUF5683 domain-containing protein" evidence="2">
    <location>
        <begin position="25"/>
        <end position="256"/>
    </location>
</feature>
<organism evidence="5 6">
    <name type="scientific">Parabacteroides acidifaciens</name>
    <dbReference type="NCBI Taxonomy" id="2290935"/>
    <lineage>
        <taxon>Bacteria</taxon>
        <taxon>Pseudomonadati</taxon>
        <taxon>Bacteroidota</taxon>
        <taxon>Bacteroidia</taxon>
        <taxon>Bacteroidales</taxon>
        <taxon>Tannerellaceae</taxon>
        <taxon>Parabacteroides</taxon>
    </lineage>
</organism>
<dbReference type="EMBL" id="JACRTI010000040">
    <property type="protein sequence ID" value="MBC8602885.1"/>
    <property type="molecule type" value="Genomic_DNA"/>
</dbReference>
<keyword evidence="2" id="KW-0732">Signal</keyword>
<proteinExistence type="predicted"/>
<evidence type="ECO:0000313" key="7">
    <source>
        <dbReference type="Proteomes" id="UP000629596"/>
    </source>
</evidence>
<evidence type="ECO:0000313" key="5">
    <source>
        <dbReference type="EMBL" id="RDU48370.1"/>
    </source>
</evidence>
<evidence type="ECO:0000256" key="2">
    <source>
        <dbReference type="SAM" id="SignalP"/>
    </source>
</evidence>
<keyword evidence="1" id="KW-0472">Membrane</keyword>
<comment type="caution">
    <text evidence="5">The sequence shown here is derived from an EMBL/GenBank/DDBJ whole genome shotgun (WGS) entry which is preliminary data.</text>
</comment>
<feature type="transmembrane region" description="Helical" evidence="1">
    <location>
        <begin position="195"/>
        <end position="216"/>
    </location>
</feature>
<keyword evidence="7" id="KW-1185">Reference proteome</keyword>
<dbReference type="Pfam" id="PF18935">
    <property type="entry name" value="DUF5683"/>
    <property type="match status" value="1"/>
</dbReference>